<evidence type="ECO:0000313" key="4">
    <source>
        <dbReference type="EMBL" id="GAA3558792.1"/>
    </source>
</evidence>
<evidence type="ECO:0000313" key="5">
    <source>
        <dbReference type="Proteomes" id="UP001500689"/>
    </source>
</evidence>
<feature type="region of interest" description="Disordered" evidence="2">
    <location>
        <begin position="28"/>
        <end position="47"/>
    </location>
</feature>
<feature type="chain" id="PRO_5045038265" evidence="3">
    <location>
        <begin position="27"/>
        <end position="211"/>
    </location>
</feature>
<reference evidence="5" key="1">
    <citation type="journal article" date="2019" name="Int. J. Syst. Evol. Microbiol.">
        <title>The Global Catalogue of Microorganisms (GCM) 10K type strain sequencing project: providing services to taxonomists for standard genome sequencing and annotation.</title>
        <authorList>
            <consortium name="The Broad Institute Genomics Platform"/>
            <consortium name="The Broad Institute Genome Sequencing Center for Infectious Disease"/>
            <person name="Wu L."/>
            <person name="Ma J."/>
        </authorList>
    </citation>
    <scope>NUCLEOTIDE SEQUENCE [LARGE SCALE GENOMIC DNA]</scope>
    <source>
        <strain evidence="5">JCM 16898</strain>
    </source>
</reference>
<gene>
    <name evidence="4" type="ORF">GCM10022222_47900</name>
</gene>
<dbReference type="Proteomes" id="UP001500689">
    <property type="component" value="Unassembled WGS sequence"/>
</dbReference>
<evidence type="ECO:0000256" key="2">
    <source>
        <dbReference type="SAM" id="MobiDB-lite"/>
    </source>
</evidence>
<name>A0ABP6WYZ3_9PSEU</name>
<comment type="caution">
    <text evidence="4">The sequence shown here is derived from an EMBL/GenBank/DDBJ whole genome shotgun (WGS) entry which is preliminary data.</text>
</comment>
<dbReference type="RefSeq" id="WP_344863426.1">
    <property type="nucleotide sequence ID" value="NZ_BAAAZN010000010.1"/>
</dbReference>
<proteinExistence type="inferred from homology"/>
<accession>A0ABP6WYZ3</accession>
<dbReference type="InterPro" id="IPR036423">
    <property type="entry name" value="SOD-like_Cu/Zn_dom_sf"/>
</dbReference>
<comment type="similarity">
    <text evidence="1">Belongs to the Cu-Zn superoxide dismutase family.</text>
</comment>
<protein>
    <submittedName>
        <fullName evidence="4">Superoxide dismutase family protein</fullName>
    </submittedName>
</protein>
<dbReference type="Gene3D" id="2.60.40.200">
    <property type="entry name" value="Superoxide dismutase, copper/zinc binding domain"/>
    <property type="match status" value="1"/>
</dbReference>
<organism evidence="4 5">
    <name type="scientific">Amycolatopsis ultiminotia</name>
    <dbReference type="NCBI Taxonomy" id="543629"/>
    <lineage>
        <taxon>Bacteria</taxon>
        <taxon>Bacillati</taxon>
        <taxon>Actinomycetota</taxon>
        <taxon>Actinomycetes</taxon>
        <taxon>Pseudonocardiales</taxon>
        <taxon>Pseudonocardiaceae</taxon>
        <taxon>Amycolatopsis</taxon>
    </lineage>
</organism>
<keyword evidence="3" id="KW-0732">Signal</keyword>
<dbReference type="EMBL" id="BAAAZN010000010">
    <property type="protein sequence ID" value="GAA3558792.1"/>
    <property type="molecule type" value="Genomic_DNA"/>
</dbReference>
<dbReference type="SUPFAM" id="SSF49329">
    <property type="entry name" value="Cu,Zn superoxide dismutase-like"/>
    <property type="match status" value="1"/>
</dbReference>
<evidence type="ECO:0000256" key="3">
    <source>
        <dbReference type="SAM" id="SignalP"/>
    </source>
</evidence>
<keyword evidence="5" id="KW-1185">Reference proteome</keyword>
<evidence type="ECO:0000256" key="1">
    <source>
        <dbReference type="ARBA" id="ARBA00010457"/>
    </source>
</evidence>
<sequence length="211" mass="21540">MRILPTFLAVACVTGLVGAAAAPASASPRPFSPASALPGASPHSTTSADRAVGFTAAHGTFTAYAPGAKAVTYQPDLVPAGARASVLGLSAEHLGTRTVLLISGLLPQHEYGAHAHQNSCGATGDDAGPHFQHVPDPVKPSVDPAYANPQNEIWLDFTTDRSGIGHATSTVDWAFAAERAKSVVIHETHTHTDPGHAGTAGGRLACLDVAF</sequence>
<feature type="signal peptide" evidence="3">
    <location>
        <begin position="1"/>
        <end position="26"/>
    </location>
</feature>